<dbReference type="SUPFAM" id="SSF109854">
    <property type="entry name" value="DinB/YfiT-like putative metalloenzymes"/>
    <property type="match status" value="1"/>
</dbReference>
<dbReference type="InterPro" id="IPR024344">
    <property type="entry name" value="MDMPI_metal-binding"/>
</dbReference>
<dbReference type="NCBIfam" id="TIGR03083">
    <property type="entry name" value="maleylpyruvate isomerase family mycothiol-dependent enzyme"/>
    <property type="match status" value="1"/>
</dbReference>
<sequence>MTFPALDHYRRALRGVDEVVARVEPDRWDSLSPCPPWTARDVLGHLIDGQRQIEALLTGRGPRPPAAEPGALAGAEPAAAWQAARRAIEQVLAAVDPTARTATPLGPRGAADILTLAVIEPLVHAWDLARATGHTVRLDQDAVAAILPGVLALGDQLAATGMYVAARPVPAGTEPQDQLLAATGRTV</sequence>
<dbReference type="KEGG" id="fri:FraEuI1c_4351"/>
<dbReference type="GO" id="GO:0046872">
    <property type="term" value="F:metal ion binding"/>
    <property type="evidence" value="ECO:0007669"/>
    <property type="project" value="InterPro"/>
</dbReference>
<gene>
    <name evidence="2" type="ordered locus">FraEuI1c_4351</name>
</gene>
<evidence type="ECO:0000313" key="3">
    <source>
        <dbReference type="Proteomes" id="UP000002484"/>
    </source>
</evidence>
<dbReference type="InterPro" id="IPR017520">
    <property type="entry name" value="CHP03086"/>
</dbReference>
<keyword evidence="3" id="KW-1185">Reference proteome</keyword>
<dbReference type="Proteomes" id="UP000002484">
    <property type="component" value="Chromosome"/>
</dbReference>
<dbReference type="OrthoDB" id="5185819at2"/>
<dbReference type="NCBIfam" id="TIGR03086">
    <property type="entry name" value="TIGR03086 family metal-binding protein"/>
    <property type="match status" value="1"/>
</dbReference>
<reference evidence="2 3" key="1">
    <citation type="submission" date="2010-10" db="EMBL/GenBank/DDBJ databases">
        <title>Complete sequence of Frankia sp. EuI1c.</title>
        <authorList>
            <consortium name="US DOE Joint Genome Institute"/>
            <person name="Lucas S."/>
            <person name="Copeland A."/>
            <person name="Lapidus A."/>
            <person name="Cheng J.-F."/>
            <person name="Bruce D."/>
            <person name="Goodwin L."/>
            <person name="Pitluck S."/>
            <person name="Chertkov O."/>
            <person name="Detter J.C."/>
            <person name="Han C."/>
            <person name="Tapia R."/>
            <person name="Land M."/>
            <person name="Hauser L."/>
            <person name="Jeffries C."/>
            <person name="Kyrpides N."/>
            <person name="Ivanova N."/>
            <person name="Mikhailova N."/>
            <person name="Beauchemin N."/>
            <person name="Sen A."/>
            <person name="Sur S.A."/>
            <person name="Gtari M."/>
            <person name="Wall L."/>
            <person name="Tisa L."/>
            <person name="Woyke T."/>
        </authorList>
    </citation>
    <scope>NUCLEOTIDE SEQUENCE [LARGE SCALE GENOMIC DNA]</scope>
    <source>
        <strain evidence="3">DSM 45817 / CECT 9037 / EuI1c</strain>
    </source>
</reference>
<dbReference type="InParanoid" id="E3JD66"/>
<dbReference type="InterPro" id="IPR017517">
    <property type="entry name" value="Maleyloyr_isom"/>
</dbReference>
<name>E3JD66_PSEI1</name>
<organism evidence="2 3">
    <name type="scientific">Pseudofrankia inefficax (strain DSM 45817 / CECT 9037 / DDB 130130 / EuI1c)</name>
    <name type="common">Frankia inefficax</name>
    <dbReference type="NCBI Taxonomy" id="298654"/>
    <lineage>
        <taxon>Bacteria</taxon>
        <taxon>Bacillati</taxon>
        <taxon>Actinomycetota</taxon>
        <taxon>Actinomycetes</taxon>
        <taxon>Frankiales</taxon>
        <taxon>Frankiaceae</taxon>
        <taxon>Pseudofrankia</taxon>
    </lineage>
</organism>
<feature type="domain" description="Mycothiol-dependent maleylpyruvate isomerase metal-binding" evidence="1">
    <location>
        <begin position="10"/>
        <end position="129"/>
    </location>
</feature>
<dbReference type="eggNOG" id="COG1576">
    <property type="taxonomic scope" value="Bacteria"/>
</dbReference>
<protein>
    <recommendedName>
        <fullName evidence="1">Mycothiol-dependent maleylpyruvate isomerase metal-binding domain-containing protein</fullName>
    </recommendedName>
</protein>
<dbReference type="Pfam" id="PF11716">
    <property type="entry name" value="MDMPI_N"/>
    <property type="match status" value="1"/>
</dbReference>
<evidence type="ECO:0000259" key="1">
    <source>
        <dbReference type="Pfam" id="PF11716"/>
    </source>
</evidence>
<accession>E3JD66</accession>
<dbReference type="Gene3D" id="1.20.120.450">
    <property type="entry name" value="dinb family like domain"/>
    <property type="match status" value="1"/>
</dbReference>
<evidence type="ECO:0000313" key="2">
    <source>
        <dbReference type="EMBL" id="ADP82350.1"/>
    </source>
</evidence>
<dbReference type="HOGENOM" id="CLU_051661_1_0_11"/>
<dbReference type="InterPro" id="IPR034660">
    <property type="entry name" value="DinB/YfiT-like"/>
</dbReference>
<dbReference type="RefSeq" id="WP_013425468.1">
    <property type="nucleotide sequence ID" value="NC_014666.1"/>
</dbReference>
<dbReference type="EMBL" id="CP002299">
    <property type="protein sequence ID" value="ADP82350.1"/>
    <property type="molecule type" value="Genomic_DNA"/>
</dbReference>
<dbReference type="AlphaFoldDB" id="E3JD66"/>
<proteinExistence type="predicted"/>
<dbReference type="STRING" id="298654.FraEuI1c_4351"/>